<dbReference type="InterPro" id="IPR023393">
    <property type="entry name" value="START-like_dom_sf"/>
</dbReference>
<gene>
    <name evidence="3" type="ORF">LJ739_06585</name>
</gene>
<evidence type="ECO:0000256" key="1">
    <source>
        <dbReference type="SAM" id="SignalP"/>
    </source>
</evidence>
<protein>
    <recommendedName>
        <fullName evidence="2">START domain-containing protein</fullName>
    </recommendedName>
</protein>
<dbReference type="Pfam" id="PF01852">
    <property type="entry name" value="START"/>
    <property type="match status" value="1"/>
</dbReference>
<evidence type="ECO:0000313" key="3">
    <source>
        <dbReference type="EMBL" id="MCC2615902.1"/>
    </source>
</evidence>
<reference evidence="3 4" key="1">
    <citation type="submission" date="2021-10" db="EMBL/GenBank/DDBJ databases">
        <title>Draft genome of Aestuariibacter halophilus JC2043.</title>
        <authorList>
            <person name="Emsley S.A."/>
            <person name="Pfannmuller K.M."/>
            <person name="Ushijima B."/>
            <person name="Saw J.H."/>
            <person name="Videau P."/>
        </authorList>
    </citation>
    <scope>NUCLEOTIDE SEQUENCE [LARGE SCALE GENOMIC DNA]</scope>
    <source>
        <strain evidence="3 4">JC2043</strain>
    </source>
</reference>
<dbReference type="InterPro" id="IPR002913">
    <property type="entry name" value="START_lipid-bd_dom"/>
</dbReference>
<dbReference type="EMBL" id="JAJEWP010000001">
    <property type="protein sequence ID" value="MCC2615902.1"/>
    <property type="molecule type" value="Genomic_DNA"/>
</dbReference>
<comment type="caution">
    <text evidence="3">The sequence shown here is derived from an EMBL/GenBank/DDBJ whole genome shotgun (WGS) entry which is preliminary data.</text>
</comment>
<evidence type="ECO:0000259" key="2">
    <source>
        <dbReference type="PROSITE" id="PS50848"/>
    </source>
</evidence>
<feature type="domain" description="START" evidence="2">
    <location>
        <begin position="1"/>
        <end position="205"/>
    </location>
</feature>
<feature type="chain" id="PRO_5045207261" description="START domain-containing protein" evidence="1">
    <location>
        <begin position="22"/>
        <end position="211"/>
    </location>
</feature>
<sequence length="211" mass="24141">MQLFPRLIVTLLVVISSLAHADNTEWTLKQDENAVKTYTRNDPVLGFQVKIETSVNASPLALLQLLDDTDNGPRWIANARKIDIIEWFGQAERTVHTYFKSPWPFNDRDMVTHSTATWLIPERHVRIQIRDVGDQHALLPHYVRMHGVKGQWDAQLDAQGLLNIQYVGSANAGGMLPEWIANKMMATFAHQTFVALRENITRPVYQQQITE</sequence>
<name>A0ABS8G5M8_9ALTE</name>
<dbReference type="PROSITE" id="PS50848">
    <property type="entry name" value="START"/>
    <property type="match status" value="1"/>
</dbReference>
<proteinExistence type="predicted"/>
<dbReference type="RefSeq" id="WP_229159463.1">
    <property type="nucleotide sequence ID" value="NZ_JAJEWP010000001.1"/>
</dbReference>
<accession>A0ABS8G5M8</accession>
<organism evidence="3 4">
    <name type="scientific">Fluctibacter halophilus</name>
    <dbReference type="NCBI Taxonomy" id="226011"/>
    <lineage>
        <taxon>Bacteria</taxon>
        <taxon>Pseudomonadati</taxon>
        <taxon>Pseudomonadota</taxon>
        <taxon>Gammaproteobacteria</taxon>
        <taxon>Alteromonadales</taxon>
        <taxon>Alteromonadaceae</taxon>
        <taxon>Fluctibacter</taxon>
    </lineage>
</organism>
<evidence type="ECO:0000313" key="4">
    <source>
        <dbReference type="Proteomes" id="UP001520878"/>
    </source>
</evidence>
<dbReference type="PIRSF" id="PIRSF039033">
    <property type="entry name" value="START_dom"/>
    <property type="match status" value="1"/>
</dbReference>
<dbReference type="InterPro" id="IPR028347">
    <property type="entry name" value="START_dom_prot"/>
</dbReference>
<feature type="signal peptide" evidence="1">
    <location>
        <begin position="1"/>
        <end position="21"/>
    </location>
</feature>
<dbReference type="Gene3D" id="3.30.530.20">
    <property type="match status" value="1"/>
</dbReference>
<keyword evidence="4" id="KW-1185">Reference proteome</keyword>
<dbReference type="SUPFAM" id="SSF55961">
    <property type="entry name" value="Bet v1-like"/>
    <property type="match status" value="1"/>
</dbReference>
<dbReference type="Proteomes" id="UP001520878">
    <property type="component" value="Unassembled WGS sequence"/>
</dbReference>
<keyword evidence="1" id="KW-0732">Signal</keyword>